<protein>
    <submittedName>
        <fullName evidence="2">Uncharacterized protein</fullName>
    </submittedName>
</protein>
<proteinExistence type="predicted"/>
<dbReference type="Proteomes" id="UP001231189">
    <property type="component" value="Unassembled WGS sequence"/>
</dbReference>
<feature type="region of interest" description="Disordered" evidence="1">
    <location>
        <begin position="60"/>
        <end position="91"/>
    </location>
</feature>
<organism evidence="2 3">
    <name type="scientific">Lolium multiflorum</name>
    <name type="common">Italian ryegrass</name>
    <name type="synonym">Lolium perenne subsp. multiflorum</name>
    <dbReference type="NCBI Taxonomy" id="4521"/>
    <lineage>
        <taxon>Eukaryota</taxon>
        <taxon>Viridiplantae</taxon>
        <taxon>Streptophyta</taxon>
        <taxon>Embryophyta</taxon>
        <taxon>Tracheophyta</taxon>
        <taxon>Spermatophyta</taxon>
        <taxon>Magnoliopsida</taxon>
        <taxon>Liliopsida</taxon>
        <taxon>Poales</taxon>
        <taxon>Poaceae</taxon>
        <taxon>BOP clade</taxon>
        <taxon>Pooideae</taxon>
        <taxon>Poodae</taxon>
        <taxon>Poeae</taxon>
        <taxon>Poeae Chloroplast Group 2 (Poeae type)</taxon>
        <taxon>Loliodinae</taxon>
        <taxon>Loliinae</taxon>
        <taxon>Lolium</taxon>
    </lineage>
</organism>
<evidence type="ECO:0000313" key="2">
    <source>
        <dbReference type="EMBL" id="KAK1609509.1"/>
    </source>
</evidence>
<feature type="compositionally biased region" description="Gly residues" evidence="1">
    <location>
        <begin position="70"/>
        <end position="80"/>
    </location>
</feature>
<gene>
    <name evidence="2" type="ORF">QYE76_033182</name>
</gene>
<dbReference type="EMBL" id="JAUUTY010000007">
    <property type="protein sequence ID" value="KAK1609509.1"/>
    <property type="molecule type" value="Genomic_DNA"/>
</dbReference>
<dbReference type="AlphaFoldDB" id="A0AAD8QY88"/>
<evidence type="ECO:0000313" key="3">
    <source>
        <dbReference type="Proteomes" id="UP001231189"/>
    </source>
</evidence>
<accession>A0AAD8QY88</accession>
<evidence type="ECO:0000256" key="1">
    <source>
        <dbReference type="SAM" id="MobiDB-lite"/>
    </source>
</evidence>
<sequence>MAVFEARRVLIEEKKALMDLIVLENKAMLMDHNAMDALTREWWELSRRDILEQRRQAVGRGGCAPASGGTFSGHGGGVGRASGELGDNGVD</sequence>
<keyword evidence="3" id="KW-1185">Reference proteome</keyword>
<reference evidence="2" key="1">
    <citation type="submission" date="2023-07" db="EMBL/GenBank/DDBJ databases">
        <title>A chromosome-level genome assembly of Lolium multiflorum.</title>
        <authorList>
            <person name="Chen Y."/>
            <person name="Copetti D."/>
            <person name="Kolliker R."/>
            <person name="Studer B."/>
        </authorList>
    </citation>
    <scope>NUCLEOTIDE SEQUENCE</scope>
    <source>
        <strain evidence="2">02402/16</strain>
        <tissue evidence="2">Leaf</tissue>
    </source>
</reference>
<name>A0AAD8QY88_LOLMU</name>
<comment type="caution">
    <text evidence="2">The sequence shown here is derived from an EMBL/GenBank/DDBJ whole genome shotgun (WGS) entry which is preliminary data.</text>
</comment>